<protein>
    <recommendedName>
        <fullName evidence="5">PknH-like extracellular domain-containing protein</fullName>
    </recommendedName>
</protein>
<evidence type="ECO:0000313" key="4">
    <source>
        <dbReference type="Proteomes" id="UP001592531"/>
    </source>
</evidence>
<comment type="caution">
    <text evidence="3">The sequence shown here is derived from an EMBL/GenBank/DDBJ whole genome shotgun (WGS) entry which is preliminary data.</text>
</comment>
<evidence type="ECO:0000313" key="3">
    <source>
        <dbReference type="EMBL" id="MFC1421026.1"/>
    </source>
</evidence>
<proteinExistence type="predicted"/>
<organism evidence="3 4">
    <name type="scientific">Streptacidiphilus cavernicola</name>
    <dbReference type="NCBI Taxonomy" id="3342716"/>
    <lineage>
        <taxon>Bacteria</taxon>
        <taxon>Bacillati</taxon>
        <taxon>Actinomycetota</taxon>
        <taxon>Actinomycetes</taxon>
        <taxon>Kitasatosporales</taxon>
        <taxon>Streptomycetaceae</taxon>
        <taxon>Streptacidiphilus</taxon>
    </lineage>
</organism>
<feature type="chain" id="PRO_5047145202" description="PknH-like extracellular domain-containing protein" evidence="2">
    <location>
        <begin position="26"/>
        <end position="312"/>
    </location>
</feature>
<gene>
    <name evidence="3" type="ORF">ACEZDE_30940</name>
</gene>
<reference evidence="3 4" key="1">
    <citation type="submission" date="2024-09" db="EMBL/GenBank/DDBJ databases">
        <authorList>
            <person name="Lee S.D."/>
        </authorList>
    </citation>
    <scope>NUCLEOTIDE SEQUENCE [LARGE SCALE GENOMIC DNA]</scope>
    <source>
        <strain evidence="3 4">N8-3</strain>
    </source>
</reference>
<keyword evidence="4" id="KW-1185">Reference proteome</keyword>
<dbReference type="Proteomes" id="UP001592531">
    <property type="component" value="Unassembled WGS sequence"/>
</dbReference>
<sequence length="312" mass="32148">MRRDRAATAVAALLLTTAVAGCASAADGGRPAAVTPRAAAAPLPVTTTATPSGPSELVLPVAPYLFSDAQSSQLVAAHSELVAACMKRYGFGYRVSTASAAHAALPANESRYGVMTPEQAQYGYHFMAVEMERQQQGAAPSQSPPKVTPAMAAVLTGVPGGQVNGRSVPSGGCNGQATTELGGKDGRYGDPDIAESIQADSFARSQSDARVLKAFAAWSACMRADGYHYPNPDAATNDPRWSASAAPSAAEIATARADVGCKQRTNLVGVWFSVESAYQGAAIKANAEALRQAQATMRQELRTAATLLGSSQ</sequence>
<accession>A0ABV6W5A7</accession>
<dbReference type="EMBL" id="JBHFAB010000032">
    <property type="protein sequence ID" value="MFC1421026.1"/>
    <property type="molecule type" value="Genomic_DNA"/>
</dbReference>
<dbReference type="PROSITE" id="PS51257">
    <property type="entry name" value="PROKAR_LIPOPROTEIN"/>
    <property type="match status" value="1"/>
</dbReference>
<dbReference type="RefSeq" id="WP_380543415.1">
    <property type="nucleotide sequence ID" value="NZ_JBHFAB010000032.1"/>
</dbReference>
<keyword evidence="2" id="KW-0732">Signal</keyword>
<evidence type="ECO:0008006" key="5">
    <source>
        <dbReference type="Google" id="ProtNLM"/>
    </source>
</evidence>
<feature type="signal peptide" evidence="2">
    <location>
        <begin position="1"/>
        <end position="25"/>
    </location>
</feature>
<evidence type="ECO:0000256" key="1">
    <source>
        <dbReference type="SAM" id="MobiDB-lite"/>
    </source>
</evidence>
<evidence type="ECO:0000256" key="2">
    <source>
        <dbReference type="SAM" id="SignalP"/>
    </source>
</evidence>
<feature type="region of interest" description="Disordered" evidence="1">
    <location>
        <begin position="166"/>
        <end position="187"/>
    </location>
</feature>
<name>A0ABV6W5A7_9ACTN</name>